<dbReference type="PANTHER" id="PTHR38657:SF1">
    <property type="entry name" value="SLR1343 PROTEIN"/>
    <property type="match status" value="1"/>
</dbReference>
<reference evidence="2" key="1">
    <citation type="submission" date="2021-05" db="EMBL/GenBank/DDBJ databases">
        <authorList>
            <person name="Kaiqin L."/>
            <person name="Jian G."/>
        </authorList>
    </citation>
    <scope>NUCLEOTIDE SEQUENCE</scope>
    <source>
        <strain evidence="2">HDS5</strain>
    </source>
</reference>
<protein>
    <submittedName>
        <fullName evidence="2">Uncharacterized protein</fullName>
    </submittedName>
</protein>
<dbReference type="AlphaFoldDB" id="A0A975QI32"/>
<evidence type="ECO:0000313" key="3">
    <source>
        <dbReference type="Proteomes" id="UP000682416"/>
    </source>
</evidence>
<proteinExistence type="predicted"/>
<dbReference type="EMBL" id="CP074402">
    <property type="protein sequence ID" value="QVJ00456.1"/>
    <property type="molecule type" value="Genomic_DNA"/>
</dbReference>
<dbReference type="InterPro" id="IPR036134">
    <property type="entry name" value="Crypto/Photolyase_FAD-like_sf"/>
</dbReference>
<feature type="compositionally biased region" description="Polar residues" evidence="1">
    <location>
        <begin position="148"/>
        <end position="171"/>
    </location>
</feature>
<accession>A0A975QI32</accession>
<keyword evidence="3" id="KW-1185">Reference proteome</keyword>
<feature type="region of interest" description="Disordered" evidence="1">
    <location>
        <begin position="147"/>
        <end position="171"/>
    </location>
</feature>
<evidence type="ECO:0000313" key="2">
    <source>
        <dbReference type="EMBL" id="QVJ00456.1"/>
    </source>
</evidence>
<gene>
    <name evidence="2" type="ORF">KGD82_17090</name>
</gene>
<sequence length="171" mass="19078">MGGDGPRLFAVSRAEAGRALRRFLDERLPTFGTHQDAMLEDDWSMSHSLLSVPLNLGLLDPLRVVEAAERRYREGTAPLASVEGFVRQVLGWREWTWHLYWHLGPEYLRSNHFGATAELPGWWRALDPEGTEARCLSRTMAEVRERGTPTTSSGSWCWAATPSNGATGPTG</sequence>
<dbReference type="Gene3D" id="1.25.40.80">
    <property type="match status" value="1"/>
</dbReference>
<dbReference type="KEGG" id="nec:KGD82_17090"/>
<dbReference type="SUPFAM" id="SSF48173">
    <property type="entry name" value="Cryptochrome/photolyase FAD-binding domain"/>
    <property type="match status" value="1"/>
</dbReference>
<name>A0A975QI32_9ACTN</name>
<dbReference type="Proteomes" id="UP000682416">
    <property type="component" value="Chromosome"/>
</dbReference>
<evidence type="ECO:0000256" key="1">
    <source>
        <dbReference type="SAM" id="MobiDB-lite"/>
    </source>
</evidence>
<dbReference type="InterPro" id="IPR052551">
    <property type="entry name" value="UV-DNA_repair_photolyase"/>
</dbReference>
<dbReference type="PANTHER" id="PTHR38657">
    <property type="entry name" value="SLR1343 PROTEIN"/>
    <property type="match status" value="1"/>
</dbReference>
<organism evidence="2 3">
    <name type="scientific">Nocardiopsis eucommiae</name>
    <dbReference type="NCBI Taxonomy" id="2831970"/>
    <lineage>
        <taxon>Bacteria</taxon>
        <taxon>Bacillati</taxon>
        <taxon>Actinomycetota</taxon>
        <taxon>Actinomycetes</taxon>
        <taxon>Streptosporangiales</taxon>
        <taxon>Nocardiopsidaceae</taxon>
        <taxon>Nocardiopsis</taxon>
    </lineage>
</organism>